<gene>
    <name evidence="1" type="ORF">D0Y65_035353</name>
</gene>
<comment type="caution">
    <text evidence="1">The sequence shown here is derived from an EMBL/GenBank/DDBJ whole genome shotgun (WGS) entry which is preliminary data.</text>
</comment>
<evidence type="ECO:0000313" key="1">
    <source>
        <dbReference type="EMBL" id="RZB77423.1"/>
    </source>
</evidence>
<accession>A0A445HUT3</accession>
<dbReference type="Proteomes" id="UP000289340">
    <property type="component" value="Chromosome 12"/>
</dbReference>
<protein>
    <submittedName>
        <fullName evidence="1">Inositol-phosphate phosphatase</fullName>
    </submittedName>
</protein>
<organism evidence="1 2">
    <name type="scientific">Glycine soja</name>
    <name type="common">Wild soybean</name>
    <dbReference type="NCBI Taxonomy" id="3848"/>
    <lineage>
        <taxon>Eukaryota</taxon>
        <taxon>Viridiplantae</taxon>
        <taxon>Streptophyta</taxon>
        <taxon>Embryophyta</taxon>
        <taxon>Tracheophyta</taxon>
        <taxon>Spermatophyta</taxon>
        <taxon>Magnoliopsida</taxon>
        <taxon>eudicotyledons</taxon>
        <taxon>Gunneridae</taxon>
        <taxon>Pentapetalae</taxon>
        <taxon>rosids</taxon>
        <taxon>fabids</taxon>
        <taxon>Fabales</taxon>
        <taxon>Fabaceae</taxon>
        <taxon>Papilionoideae</taxon>
        <taxon>50 kb inversion clade</taxon>
        <taxon>NPAAA clade</taxon>
        <taxon>indigoferoid/millettioid clade</taxon>
        <taxon>Phaseoleae</taxon>
        <taxon>Glycine</taxon>
        <taxon>Glycine subgen. Soja</taxon>
    </lineage>
</organism>
<dbReference type="Gene3D" id="3.30.540.10">
    <property type="entry name" value="Fructose-1,6-Bisphosphatase, subunit A, domain 1"/>
    <property type="match status" value="1"/>
</dbReference>
<dbReference type="AlphaFoldDB" id="A0A445HUT3"/>
<proteinExistence type="predicted"/>
<keyword evidence="2" id="KW-1185">Reference proteome</keyword>
<sequence>MTRVRGSLFLEAGVKRSNTLNLNTFHIGNTQYTENCNKIQDLTKDFQLKAQVDLVTETDKACEELIFNHLKQLYPTHKVDSYLLQTEQANTACLHYLPCNPLIDGFQHSKGNAQELNWATVPTFSSNST</sequence>
<dbReference type="EMBL" id="QZWG01000012">
    <property type="protein sequence ID" value="RZB77423.1"/>
    <property type="molecule type" value="Genomic_DNA"/>
</dbReference>
<evidence type="ECO:0000313" key="2">
    <source>
        <dbReference type="Proteomes" id="UP000289340"/>
    </source>
</evidence>
<name>A0A445HUT3_GLYSO</name>
<reference evidence="1 2" key="1">
    <citation type="submission" date="2018-09" db="EMBL/GenBank/DDBJ databases">
        <title>A high-quality reference genome of wild soybean provides a powerful tool to mine soybean genomes.</title>
        <authorList>
            <person name="Xie M."/>
            <person name="Chung C.Y.L."/>
            <person name="Li M.-W."/>
            <person name="Wong F.-L."/>
            <person name="Chan T.-F."/>
            <person name="Lam H.-M."/>
        </authorList>
    </citation>
    <scope>NUCLEOTIDE SEQUENCE [LARGE SCALE GENOMIC DNA]</scope>
    <source>
        <strain evidence="2">cv. W05</strain>
        <tissue evidence="1">Hypocotyl of etiolated seedlings</tissue>
    </source>
</reference>
<dbReference type="SUPFAM" id="SSF56655">
    <property type="entry name" value="Carbohydrate phosphatase"/>
    <property type="match status" value="1"/>
</dbReference>